<sequence length="119" mass="13493">MNYFLINFFIFSSFLFKFLDGEKNLIKRSFDDYDGGDSPPLFIDWTQPRINPQPNSFYYKNKPYSAVENGERIYPNKNGKGKGDYGPFGVGLVGLIKGEGKEESESSPLSWLRGLLFGG</sequence>
<gene>
    <name evidence="2" type="ORF">MENT_LOCUS23646</name>
</gene>
<feature type="signal peptide" evidence="1">
    <location>
        <begin position="1"/>
        <end position="21"/>
    </location>
</feature>
<dbReference type="AlphaFoldDB" id="A0A6V7VB12"/>
<organism evidence="2 3">
    <name type="scientific">Meloidogyne enterolobii</name>
    <name type="common">Root-knot nematode worm</name>
    <name type="synonym">Meloidogyne mayaguensis</name>
    <dbReference type="NCBI Taxonomy" id="390850"/>
    <lineage>
        <taxon>Eukaryota</taxon>
        <taxon>Metazoa</taxon>
        <taxon>Ecdysozoa</taxon>
        <taxon>Nematoda</taxon>
        <taxon>Chromadorea</taxon>
        <taxon>Rhabditida</taxon>
        <taxon>Tylenchina</taxon>
        <taxon>Tylenchomorpha</taxon>
        <taxon>Tylenchoidea</taxon>
        <taxon>Meloidogynidae</taxon>
        <taxon>Meloidogyninae</taxon>
        <taxon>Meloidogyne</taxon>
    </lineage>
</organism>
<dbReference type="EMBL" id="CAJEWN010000195">
    <property type="protein sequence ID" value="CAD2172107.1"/>
    <property type="molecule type" value="Genomic_DNA"/>
</dbReference>
<protein>
    <submittedName>
        <fullName evidence="2">Uncharacterized protein</fullName>
    </submittedName>
</protein>
<keyword evidence="1" id="KW-0732">Signal</keyword>
<evidence type="ECO:0000313" key="3">
    <source>
        <dbReference type="Proteomes" id="UP000580250"/>
    </source>
</evidence>
<proteinExistence type="predicted"/>
<feature type="chain" id="PRO_5028039680" evidence="1">
    <location>
        <begin position="22"/>
        <end position="119"/>
    </location>
</feature>
<accession>A0A6V7VB12</accession>
<evidence type="ECO:0000256" key="1">
    <source>
        <dbReference type="SAM" id="SignalP"/>
    </source>
</evidence>
<dbReference type="Proteomes" id="UP000580250">
    <property type="component" value="Unassembled WGS sequence"/>
</dbReference>
<reference evidence="2 3" key="1">
    <citation type="submission" date="2020-08" db="EMBL/GenBank/DDBJ databases">
        <authorList>
            <person name="Koutsovoulos G."/>
            <person name="Danchin GJ E."/>
        </authorList>
    </citation>
    <scope>NUCLEOTIDE SEQUENCE [LARGE SCALE GENOMIC DNA]</scope>
</reference>
<name>A0A6V7VB12_MELEN</name>
<evidence type="ECO:0000313" key="2">
    <source>
        <dbReference type="EMBL" id="CAD2172107.1"/>
    </source>
</evidence>
<comment type="caution">
    <text evidence="2">The sequence shown here is derived from an EMBL/GenBank/DDBJ whole genome shotgun (WGS) entry which is preliminary data.</text>
</comment>